<accession>A0A2M8J3I0</accession>
<dbReference type="InterPro" id="IPR005653">
    <property type="entry name" value="OstA-like_N"/>
</dbReference>
<dbReference type="PANTHER" id="PTHR36504:SF1">
    <property type="entry name" value="LIPOPOLYSACCHARIDE EXPORT SYSTEM PROTEIN LPTA"/>
    <property type="match status" value="1"/>
</dbReference>
<evidence type="ECO:0000259" key="5">
    <source>
        <dbReference type="Pfam" id="PF03968"/>
    </source>
</evidence>
<keyword evidence="2 4" id="KW-0732">Signal</keyword>
<feature type="domain" description="Organic solvent tolerance-like N-terminal" evidence="5">
    <location>
        <begin position="41"/>
        <end position="146"/>
    </location>
</feature>
<dbReference type="GO" id="GO:0017089">
    <property type="term" value="F:glycolipid transfer activity"/>
    <property type="evidence" value="ECO:0007669"/>
    <property type="project" value="TreeGrafter"/>
</dbReference>
<reference evidence="6 7" key="1">
    <citation type="journal article" date="2018" name="Int. J. Syst. Evol. Microbiol.">
        <title>Pseudooceanicola lipolyticus sp. nov., a marine alphaproteobacterium, reclassification of Oceanicola flagellatus as Pseudooceanicola flagellatus comb. nov. and emended description of the genus Pseudooceanicola.</title>
        <authorList>
            <person name="Huang M.-M."/>
            <person name="Guo L.-L."/>
            <person name="Wu Y.-H."/>
            <person name="Lai Q.-L."/>
            <person name="Shao Z.-Z."/>
            <person name="Wang C.-S."/>
            <person name="Wu M."/>
            <person name="Xu X.-W."/>
        </authorList>
    </citation>
    <scope>NUCLEOTIDE SEQUENCE [LARGE SCALE GENOMIC DNA]</scope>
    <source>
        <strain evidence="6 7">157</strain>
    </source>
</reference>
<feature type="signal peptide" evidence="4">
    <location>
        <begin position="1"/>
        <end position="22"/>
    </location>
</feature>
<dbReference type="PANTHER" id="PTHR36504">
    <property type="entry name" value="LIPOPOLYSACCHARIDE EXPORT SYSTEM PROTEIN LPTA"/>
    <property type="match status" value="1"/>
</dbReference>
<evidence type="ECO:0000256" key="4">
    <source>
        <dbReference type="SAM" id="SignalP"/>
    </source>
</evidence>
<organism evidence="6 7">
    <name type="scientific">Pseudooceanicola lipolyticus</name>
    <dbReference type="NCBI Taxonomy" id="2029104"/>
    <lineage>
        <taxon>Bacteria</taxon>
        <taxon>Pseudomonadati</taxon>
        <taxon>Pseudomonadota</taxon>
        <taxon>Alphaproteobacteria</taxon>
        <taxon>Rhodobacterales</taxon>
        <taxon>Paracoccaceae</taxon>
        <taxon>Pseudooceanicola</taxon>
    </lineage>
</organism>
<dbReference type="OrthoDB" id="9811926at2"/>
<dbReference type="InterPro" id="IPR014340">
    <property type="entry name" value="LptA"/>
</dbReference>
<proteinExistence type="predicted"/>
<keyword evidence="7" id="KW-1185">Reference proteome</keyword>
<evidence type="ECO:0000313" key="7">
    <source>
        <dbReference type="Proteomes" id="UP000231553"/>
    </source>
</evidence>
<gene>
    <name evidence="6" type="primary">lptA</name>
    <name evidence="6" type="ORF">CVM52_07635</name>
</gene>
<keyword evidence="3" id="KW-0574">Periplasm</keyword>
<evidence type="ECO:0000256" key="3">
    <source>
        <dbReference type="ARBA" id="ARBA00022764"/>
    </source>
</evidence>
<dbReference type="NCBIfam" id="TIGR03002">
    <property type="entry name" value="outer_YhbN_LptA"/>
    <property type="match status" value="1"/>
</dbReference>
<dbReference type="EMBL" id="PGTB01000017">
    <property type="protein sequence ID" value="PJE37336.1"/>
    <property type="molecule type" value="Genomic_DNA"/>
</dbReference>
<protein>
    <submittedName>
        <fullName evidence="6">Lipopolysaccharide transport periplasmic protein LptA</fullName>
    </submittedName>
</protein>
<dbReference type="GO" id="GO:0015920">
    <property type="term" value="P:lipopolysaccharide transport"/>
    <property type="evidence" value="ECO:0007669"/>
    <property type="project" value="InterPro"/>
</dbReference>
<evidence type="ECO:0000256" key="1">
    <source>
        <dbReference type="ARBA" id="ARBA00022448"/>
    </source>
</evidence>
<dbReference type="Pfam" id="PF03968">
    <property type="entry name" value="LptD_N"/>
    <property type="match status" value="1"/>
</dbReference>
<name>A0A2M8J3I0_9RHOB</name>
<comment type="caution">
    <text evidence="6">The sequence shown here is derived from an EMBL/GenBank/DDBJ whole genome shotgun (WGS) entry which is preliminary data.</text>
</comment>
<dbReference type="RefSeq" id="WP_100161919.1">
    <property type="nucleotide sequence ID" value="NZ_PGTB01000017.1"/>
</dbReference>
<feature type="chain" id="PRO_5014734390" evidence="4">
    <location>
        <begin position="23"/>
        <end position="164"/>
    </location>
</feature>
<dbReference type="AlphaFoldDB" id="A0A2M8J3I0"/>
<dbReference type="Proteomes" id="UP000231553">
    <property type="component" value="Unassembled WGS sequence"/>
</dbReference>
<dbReference type="GO" id="GO:0030288">
    <property type="term" value="C:outer membrane-bounded periplasmic space"/>
    <property type="evidence" value="ECO:0007669"/>
    <property type="project" value="TreeGrafter"/>
</dbReference>
<dbReference type="GO" id="GO:0001530">
    <property type="term" value="F:lipopolysaccharide binding"/>
    <property type="evidence" value="ECO:0007669"/>
    <property type="project" value="InterPro"/>
</dbReference>
<evidence type="ECO:0000256" key="2">
    <source>
        <dbReference type="ARBA" id="ARBA00022729"/>
    </source>
</evidence>
<dbReference type="GO" id="GO:0009279">
    <property type="term" value="C:cell outer membrane"/>
    <property type="evidence" value="ECO:0007669"/>
    <property type="project" value="TreeGrafter"/>
</dbReference>
<evidence type="ECO:0000313" key="6">
    <source>
        <dbReference type="EMBL" id="PJE37336.1"/>
    </source>
</evidence>
<dbReference type="InterPro" id="IPR052037">
    <property type="entry name" value="LPS_export_LptA"/>
</dbReference>
<sequence>MFPVRLFFLILCVAFGAATASAQTTNVAFGTVKADPTLPVEVTADTLDVNQADGSAEFRGNVKIGQGEMRLSAERVLVIYGAGGKGIQRMEAVGNVVLVNGPDAAQADRADYSIDTGVIVMTGDVLLTQGDNALTSDRMTVNLTTGTAQMAGRVKTILNPDGDN</sequence>
<keyword evidence="1" id="KW-0813">Transport</keyword>
<dbReference type="Gene3D" id="2.60.450.10">
    <property type="entry name" value="Lipopolysaccharide (LPS) transport protein A like domain"/>
    <property type="match status" value="1"/>
</dbReference>